<dbReference type="SUPFAM" id="SSF52266">
    <property type="entry name" value="SGNH hydrolase"/>
    <property type="match status" value="1"/>
</dbReference>
<dbReference type="AlphaFoldDB" id="A0A7W6P053"/>
<dbReference type="Pfam" id="PF04311">
    <property type="entry name" value="DUF459"/>
    <property type="match status" value="1"/>
</dbReference>
<dbReference type="GO" id="GO:0016788">
    <property type="term" value="F:hydrolase activity, acting on ester bonds"/>
    <property type="evidence" value="ECO:0007669"/>
    <property type="project" value="UniProtKB-ARBA"/>
</dbReference>
<evidence type="ECO:0000256" key="2">
    <source>
        <dbReference type="SAM" id="Phobius"/>
    </source>
</evidence>
<keyword evidence="2" id="KW-1133">Transmembrane helix</keyword>
<gene>
    <name evidence="3" type="ORF">GGQ66_000611</name>
</gene>
<evidence type="ECO:0008006" key="5">
    <source>
        <dbReference type="Google" id="ProtNLM"/>
    </source>
</evidence>
<proteinExistence type="predicted"/>
<sequence length="398" mass="42373">MRLPLDRIDIGGALLRVRRTARIVVSLAVALMLAIPLTAGAQERKTLLDMLFGKKTEAPAWSTYPPPPPPVQRNQRPRKPAKPAAATTPAPVIADAPVEKRANARTVLVVGDFLANGLGDGLMEAFANAPGVVITTRQSGSSGLVREDFYNWRQELPGMLDEVKPSAVVVLLGANDRQQIDLPDGTRKFGSDEWFAEYGRRSAALATLVEGRKIPLLWVGLPPFQSPSMSADAVKLNLLLRKAAEQAGGDFIDIWDGFADEAGKFVTTGSDINGKPARLRGTDGIGLSKAGKRKLAFYLEKPIKDLLGGDAAPMTAEGLRLETKDLPGLGTPAPANRDLPANTMPVSITDPALDGGDELLGTRPASRQSALSPRDLLVEHGEIAPAPAGRADNARFTP</sequence>
<dbReference type="RefSeq" id="WP_183789277.1">
    <property type="nucleotide sequence ID" value="NZ_JACIDU010000002.1"/>
</dbReference>
<dbReference type="Proteomes" id="UP000584824">
    <property type="component" value="Unassembled WGS sequence"/>
</dbReference>
<keyword evidence="2" id="KW-0812">Transmembrane</keyword>
<feature type="region of interest" description="Disordered" evidence="1">
    <location>
        <begin position="324"/>
        <end position="373"/>
    </location>
</feature>
<evidence type="ECO:0000313" key="4">
    <source>
        <dbReference type="Proteomes" id="UP000584824"/>
    </source>
</evidence>
<evidence type="ECO:0000313" key="3">
    <source>
        <dbReference type="EMBL" id="MBB4102083.1"/>
    </source>
</evidence>
<reference evidence="3 4" key="1">
    <citation type="submission" date="2020-08" db="EMBL/GenBank/DDBJ databases">
        <title>Genomic Encyclopedia of Type Strains, Phase IV (KMG-IV): sequencing the most valuable type-strain genomes for metagenomic binning, comparative biology and taxonomic classification.</title>
        <authorList>
            <person name="Goeker M."/>
        </authorList>
    </citation>
    <scope>NUCLEOTIDE SEQUENCE [LARGE SCALE GENOMIC DNA]</scope>
    <source>
        <strain evidence="3 4">DSM 26385</strain>
    </source>
</reference>
<name>A0A7W6P053_9HYPH</name>
<dbReference type="CDD" id="cd01829">
    <property type="entry name" value="SGNH_hydrolase_peri2"/>
    <property type="match status" value="1"/>
</dbReference>
<keyword evidence="4" id="KW-1185">Reference proteome</keyword>
<dbReference type="Gene3D" id="3.40.50.1110">
    <property type="entry name" value="SGNH hydrolase"/>
    <property type="match status" value="1"/>
</dbReference>
<evidence type="ECO:0000256" key="1">
    <source>
        <dbReference type="SAM" id="MobiDB-lite"/>
    </source>
</evidence>
<feature type="transmembrane region" description="Helical" evidence="2">
    <location>
        <begin position="21"/>
        <end position="41"/>
    </location>
</feature>
<dbReference type="InterPro" id="IPR007407">
    <property type="entry name" value="DUF459"/>
</dbReference>
<protein>
    <recommendedName>
        <fullName evidence="5">SGNH hydrolase-type esterase domain-containing protein</fullName>
    </recommendedName>
</protein>
<dbReference type="InterPro" id="IPR036514">
    <property type="entry name" value="SGNH_hydro_sf"/>
</dbReference>
<organism evidence="3 4">
    <name type="scientific">Allorhizobium borbori</name>
    <dbReference type="NCBI Taxonomy" id="485907"/>
    <lineage>
        <taxon>Bacteria</taxon>
        <taxon>Pseudomonadati</taxon>
        <taxon>Pseudomonadota</taxon>
        <taxon>Alphaproteobacteria</taxon>
        <taxon>Hyphomicrobiales</taxon>
        <taxon>Rhizobiaceae</taxon>
        <taxon>Rhizobium/Agrobacterium group</taxon>
        <taxon>Allorhizobium</taxon>
    </lineage>
</organism>
<feature type="region of interest" description="Disordered" evidence="1">
    <location>
        <begin position="58"/>
        <end position="89"/>
    </location>
</feature>
<comment type="caution">
    <text evidence="3">The sequence shown here is derived from an EMBL/GenBank/DDBJ whole genome shotgun (WGS) entry which is preliminary data.</text>
</comment>
<accession>A0A7W6P053</accession>
<dbReference type="EMBL" id="JACIDU010000002">
    <property type="protein sequence ID" value="MBB4102083.1"/>
    <property type="molecule type" value="Genomic_DNA"/>
</dbReference>
<keyword evidence="2" id="KW-0472">Membrane</keyword>